<dbReference type="PANTHER" id="PTHR33992">
    <property type="entry name" value="RIBONUCLEASE P PROTEIN COMPONENT"/>
    <property type="match status" value="1"/>
</dbReference>
<dbReference type="GO" id="GO:0001682">
    <property type="term" value="P:tRNA 5'-leader removal"/>
    <property type="evidence" value="ECO:0007669"/>
    <property type="project" value="UniProtKB-UniRule"/>
</dbReference>
<reference evidence="9 10" key="1">
    <citation type="submission" date="2011-05" db="EMBL/GenBank/DDBJ databases">
        <title>Whole genome shotgun sequence of Gordonia alkanivorans NBRC 16433.</title>
        <authorList>
            <person name="Hosoyama A."/>
            <person name="Nakamura S."/>
            <person name="Takarada H."/>
            <person name="Tsuchikane K."/>
            <person name="Yamazaki S."/>
            <person name="Fujita N."/>
        </authorList>
    </citation>
    <scope>NUCLEOTIDE SEQUENCE [LARGE SCALE GENOMIC DNA]</scope>
    <source>
        <strain evidence="9 10">NBRC 16433</strain>
    </source>
</reference>
<comment type="catalytic activity">
    <reaction evidence="7">
        <text>Endonucleolytic cleavage of RNA, removing 5'-extranucleotides from tRNA precursor.</text>
        <dbReference type="EC" id="3.1.26.5"/>
    </reaction>
</comment>
<protein>
    <recommendedName>
        <fullName evidence="7 8">Ribonuclease P protein component</fullName>
        <shortName evidence="7">RNase P protein</shortName>
        <shortName evidence="7">RNaseP protein</shortName>
        <ecNumber evidence="7 8">3.1.26.5</ecNumber>
    </recommendedName>
    <alternativeName>
        <fullName evidence="7">Protein C5</fullName>
    </alternativeName>
</protein>
<dbReference type="HAMAP" id="MF_00227">
    <property type="entry name" value="RNase_P"/>
    <property type="match status" value="1"/>
</dbReference>
<evidence type="ECO:0000256" key="8">
    <source>
        <dbReference type="NCBIfam" id="TIGR00188"/>
    </source>
</evidence>
<evidence type="ECO:0000313" key="10">
    <source>
        <dbReference type="Proteomes" id="UP000003558"/>
    </source>
</evidence>
<keyword evidence="2 7" id="KW-0819">tRNA processing</keyword>
<comment type="similarity">
    <text evidence="7">Belongs to the RnpA family.</text>
</comment>
<evidence type="ECO:0000256" key="2">
    <source>
        <dbReference type="ARBA" id="ARBA00022694"/>
    </source>
</evidence>
<keyword evidence="4 7" id="KW-0255">Endonuclease</keyword>
<dbReference type="GO" id="GO:0004526">
    <property type="term" value="F:ribonuclease P activity"/>
    <property type="evidence" value="ECO:0007669"/>
    <property type="project" value="UniProtKB-UniRule"/>
</dbReference>
<dbReference type="Pfam" id="PF00825">
    <property type="entry name" value="Ribonuclease_P"/>
    <property type="match status" value="1"/>
</dbReference>
<keyword evidence="6 7" id="KW-0694">RNA-binding</keyword>
<dbReference type="PROSITE" id="PS00648">
    <property type="entry name" value="RIBONUCLEASE_P"/>
    <property type="match status" value="1"/>
</dbReference>
<keyword evidence="3 7" id="KW-0540">Nuclease</keyword>
<dbReference type="GO" id="GO:0042781">
    <property type="term" value="F:3'-tRNA processing endoribonuclease activity"/>
    <property type="evidence" value="ECO:0007669"/>
    <property type="project" value="TreeGrafter"/>
</dbReference>
<dbReference type="STRING" id="1027371.GOALK_120_01601"/>
<dbReference type="AlphaFoldDB" id="F9W2L5"/>
<evidence type="ECO:0000256" key="7">
    <source>
        <dbReference type="HAMAP-Rule" id="MF_00227"/>
    </source>
</evidence>
<dbReference type="Proteomes" id="UP000003558">
    <property type="component" value="Unassembled WGS sequence"/>
</dbReference>
<gene>
    <name evidence="7 9" type="primary">rnpA</name>
    <name evidence="9" type="ORF">GOALK_120_01601</name>
</gene>
<accession>F9W2L5</accession>
<dbReference type="GO" id="GO:0030677">
    <property type="term" value="C:ribonuclease P complex"/>
    <property type="evidence" value="ECO:0007669"/>
    <property type="project" value="TreeGrafter"/>
</dbReference>
<name>F9W2L5_9ACTN</name>
<dbReference type="EC" id="3.1.26.5" evidence="7 8"/>
<proteinExistence type="inferred from homology"/>
<dbReference type="SUPFAM" id="SSF54211">
    <property type="entry name" value="Ribosomal protein S5 domain 2-like"/>
    <property type="match status" value="1"/>
</dbReference>
<sequence>MMTASSHRISRGSDFSRTLKSGARVNARDFVVHLAPVGPQWPDPTGLRRDVAMTGGPWLGLVVSKSVGNAVVRHAVARRLRAAFAATRHLCPAVETYVVIRARRGAADRTSEELADQLRSALTSRRVIEMTPTAGTPTGAGVGR</sequence>
<dbReference type="NCBIfam" id="TIGR00188">
    <property type="entry name" value="rnpA"/>
    <property type="match status" value="1"/>
</dbReference>
<evidence type="ECO:0000256" key="6">
    <source>
        <dbReference type="ARBA" id="ARBA00022884"/>
    </source>
</evidence>
<dbReference type="InterPro" id="IPR000100">
    <property type="entry name" value="RNase_P"/>
</dbReference>
<comment type="subunit">
    <text evidence="7">Consists of a catalytic RNA component (M1 or rnpB) and a protein subunit.</text>
</comment>
<organism evidence="9 10">
    <name type="scientific">Gordonia alkanivorans NBRC 16433</name>
    <dbReference type="NCBI Taxonomy" id="1027371"/>
    <lineage>
        <taxon>Bacteria</taxon>
        <taxon>Bacillati</taxon>
        <taxon>Actinomycetota</taxon>
        <taxon>Actinomycetes</taxon>
        <taxon>Mycobacteriales</taxon>
        <taxon>Gordoniaceae</taxon>
        <taxon>Gordonia</taxon>
    </lineage>
</organism>
<evidence type="ECO:0000313" key="9">
    <source>
        <dbReference type="EMBL" id="GAA15104.1"/>
    </source>
</evidence>
<evidence type="ECO:0000256" key="5">
    <source>
        <dbReference type="ARBA" id="ARBA00022801"/>
    </source>
</evidence>
<comment type="caution">
    <text evidence="9">The sequence shown here is derived from an EMBL/GenBank/DDBJ whole genome shotgun (WGS) entry which is preliminary data.</text>
</comment>
<dbReference type="GO" id="GO:0000049">
    <property type="term" value="F:tRNA binding"/>
    <property type="evidence" value="ECO:0007669"/>
    <property type="project" value="UniProtKB-UniRule"/>
</dbReference>
<dbReference type="PANTHER" id="PTHR33992:SF1">
    <property type="entry name" value="RIBONUCLEASE P PROTEIN COMPONENT"/>
    <property type="match status" value="1"/>
</dbReference>
<dbReference type="InterPro" id="IPR020539">
    <property type="entry name" value="RNase_P_CS"/>
</dbReference>
<keyword evidence="5 7" id="KW-0378">Hydrolase</keyword>
<dbReference type="Gene3D" id="3.30.230.10">
    <property type="match status" value="1"/>
</dbReference>
<dbReference type="InterPro" id="IPR020568">
    <property type="entry name" value="Ribosomal_Su5_D2-typ_SF"/>
</dbReference>
<dbReference type="EMBL" id="BACI01000120">
    <property type="protein sequence ID" value="GAA15104.1"/>
    <property type="molecule type" value="Genomic_DNA"/>
</dbReference>
<evidence type="ECO:0000256" key="4">
    <source>
        <dbReference type="ARBA" id="ARBA00022759"/>
    </source>
</evidence>
<comment type="function">
    <text evidence="1 7">RNaseP catalyzes the removal of the 5'-leader sequence from pre-tRNA to produce the mature 5'-terminus. It can also cleave other RNA substrates such as 4.5S RNA. The protein component plays an auxiliary but essential role in vivo by binding to the 5'-leader sequence and broadening the substrate specificity of the ribozyme.</text>
</comment>
<evidence type="ECO:0000256" key="1">
    <source>
        <dbReference type="ARBA" id="ARBA00002663"/>
    </source>
</evidence>
<dbReference type="InterPro" id="IPR014721">
    <property type="entry name" value="Ribsml_uS5_D2-typ_fold_subgr"/>
</dbReference>
<dbReference type="eggNOG" id="COG0594">
    <property type="taxonomic scope" value="Bacteria"/>
</dbReference>
<evidence type="ECO:0000256" key="3">
    <source>
        <dbReference type="ARBA" id="ARBA00022722"/>
    </source>
</evidence>